<gene>
    <name evidence="3" type="ORF">A6E74_10700</name>
</gene>
<evidence type="ECO:0000256" key="1">
    <source>
        <dbReference type="SAM" id="Phobius"/>
    </source>
</evidence>
<sequence>MSQKKLMIVTTFMLAIFLISPVAFATQGSEASLTVHGMIYRRPLGETMISMREQLPKTTDVHSAALVWLGICLVCISFIGYLLGREETNFFGDKNNVIKTIQSSYQSFTNYVRNVIKKRALYIKRS</sequence>
<dbReference type="RefSeq" id="WP_067485058.1">
    <property type="nucleotide sequence ID" value="NZ_JBKIZR010000007.1"/>
</dbReference>
<feature type="chain" id="PRO_5008100844" evidence="2">
    <location>
        <begin position="26"/>
        <end position="126"/>
    </location>
</feature>
<dbReference type="Proteomes" id="UP000078516">
    <property type="component" value="Unassembled WGS sequence"/>
</dbReference>
<accession>A0A179EP97</accession>
<feature type="signal peptide" evidence="2">
    <location>
        <begin position="1"/>
        <end position="25"/>
    </location>
</feature>
<keyword evidence="4" id="KW-1185">Reference proteome</keyword>
<keyword evidence="1" id="KW-0472">Membrane</keyword>
<comment type="caution">
    <text evidence="3">The sequence shown here is derived from an EMBL/GenBank/DDBJ whole genome shotgun (WGS) entry which is preliminary data.</text>
</comment>
<name>A0A179EP97_ENTTH</name>
<keyword evidence="2" id="KW-0732">Signal</keyword>
<dbReference type="AlphaFoldDB" id="A0A179EP97"/>
<organism evidence="3 4">
    <name type="scientific">Enterococcus thailandicus</name>
    <dbReference type="NCBI Taxonomy" id="417368"/>
    <lineage>
        <taxon>Bacteria</taxon>
        <taxon>Bacillati</taxon>
        <taxon>Bacillota</taxon>
        <taxon>Bacilli</taxon>
        <taxon>Lactobacillales</taxon>
        <taxon>Enterococcaceae</taxon>
        <taxon>Enterococcus</taxon>
    </lineage>
</organism>
<proteinExistence type="predicted"/>
<protein>
    <submittedName>
        <fullName evidence="3">Uncharacterized protein</fullName>
    </submittedName>
</protein>
<keyword evidence="1" id="KW-1133">Transmembrane helix</keyword>
<reference evidence="3 4" key="1">
    <citation type="submission" date="2016-04" db="EMBL/GenBank/DDBJ databases">
        <title>Draft genome of an Enterococcus thailandicus strain isolated from bovine feces.</title>
        <authorList>
            <person name="Beukers A.G."/>
            <person name="Zaheer R."/>
            <person name="Goji N."/>
            <person name="Cook S.R."/>
            <person name="Amoako K."/>
            <person name="Chaves A.V."/>
            <person name="Ward M.P."/>
            <person name="Mcallister T.A."/>
        </authorList>
    </citation>
    <scope>NUCLEOTIDE SEQUENCE [LARGE SCALE GENOMIC DNA]</scope>
    <source>
        <strain evidence="3 4">F0711D 46</strain>
    </source>
</reference>
<dbReference type="EMBL" id="LWMN01000016">
    <property type="protein sequence ID" value="OAQ55057.1"/>
    <property type="molecule type" value="Genomic_DNA"/>
</dbReference>
<keyword evidence="1" id="KW-0812">Transmembrane</keyword>
<evidence type="ECO:0000256" key="2">
    <source>
        <dbReference type="SAM" id="SignalP"/>
    </source>
</evidence>
<feature type="transmembrane region" description="Helical" evidence="1">
    <location>
        <begin position="61"/>
        <end position="84"/>
    </location>
</feature>
<evidence type="ECO:0000313" key="3">
    <source>
        <dbReference type="EMBL" id="OAQ55057.1"/>
    </source>
</evidence>
<evidence type="ECO:0000313" key="4">
    <source>
        <dbReference type="Proteomes" id="UP000078516"/>
    </source>
</evidence>